<dbReference type="Pfam" id="PF03446">
    <property type="entry name" value="NAD_binding_2"/>
    <property type="match status" value="1"/>
</dbReference>
<dbReference type="InterPro" id="IPR013328">
    <property type="entry name" value="6PGD_dom2"/>
</dbReference>
<accession>A0A4R5PMX3</accession>
<dbReference type="InterPro" id="IPR029154">
    <property type="entry name" value="HIBADH-like_NADP-bd"/>
</dbReference>
<dbReference type="OrthoDB" id="9812907at2"/>
<dbReference type="InterPro" id="IPR006115">
    <property type="entry name" value="6PGDH_NADP-bd"/>
</dbReference>
<reference evidence="7 8" key="1">
    <citation type="journal article" date="2013" name="Int. J. Syst. Evol. Microbiol.">
        <title>Hoeflea suaedae sp. nov., an endophytic bacterium isolated from the root of the halophyte Suaeda maritima.</title>
        <authorList>
            <person name="Chung E.J."/>
            <person name="Park J.A."/>
            <person name="Pramanik P."/>
            <person name="Bibi F."/>
            <person name="Jeon C.O."/>
            <person name="Chung Y.R."/>
        </authorList>
    </citation>
    <scope>NUCLEOTIDE SEQUENCE [LARGE SCALE GENOMIC DNA]</scope>
    <source>
        <strain evidence="7 8">YC6898</strain>
    </source>
</reference>
<dbReference type="InterPro" id="IPR002204">
    <property type="entry name" value="3-OH-isobutyrate_DH-rel_CS"/>
</dbReference>
<dbReference type="AlphaFoldDB" id="A0A4R5PMX3"/>
<evidence type="ECO:0000256" key="3">
    <source>
        <dbReference type="ARBA" id="ARBA00023027"/>
    </source>
</evidence>
<evidence type="ECO:0000313" key="7">
    <source>
        <dbReference type="EMBL" id="TDH37901.1"/>
    </source>
</evidence>
<dbReference type="Gene3D" id="1.10.1040.10">
    <property type="entry name" value="N-(1-d-carboxylethyl)-l-norvaline Dehydrogenase, domain 2"/>
    <property type="match status" value="1"/>
</dbReference>
<evidence type="ECO:0000256" key="4">
    <source>
        <dbReference type="PIRSR" id="PIRSR000103-1"/>
    </source>
</evidence>
<dbReference type="SUPFAM" id="SSF51735">
    <property type="entry name" value="NAD(P)-binding Rossmann-fold domains"/>
    <property type="match status" value="1"/>
</dbReference>
<dbReference type="InterPro" id="IPR008927">
    <property type="entry name" value="6-PGluconate_DH-like_C_sf"/>
</dbReference>
<sequence length="338" mass="36450">MVARRVEKPFGILARCLYEARVSCMRWRETIIMTQTQETIGFIGLGLMGHGMAKNIVEAGYQLTVMGHRNRKPIEDVVARGATEVKSAKEIAAASSIIFLCVTGSRQVEEIIRGENGLKAGLKKGAVIVDCSTAEPNSTLALAAELEEMGVDYVDAPLGRTPKEAWEGALDTMVGARDDVLERIRPVLDTWAGKIVHIGGVGDGHKMKLLNNFLSLGYGALYAEALTLAQKVGISPQRFDSVIRGSRMDCGFYQTFMGYTLEGNREAHKFTLTNARKDMTYLESMADAAGVANPIGNAVKNAFAMAVSTGGDGAEDYIPHLPVFVGKLSGADMTPKKS</sequence>
<dbReference type="RefSeq" id="WP_133282738.1">
    <property type="nucleotide sequence ID" value="NZ_SMSI01000001.1"/>
</dbReference>
<dbReference type="GO" id="GO:0016491">
    <property type="term" value="F:oxidoreductase activity"/>
    <property type="evidence" value="ECO:0007669"/>
    <property type="project" value="UniProtKB-KW"/>
</dbReference>
<evidence type="ECO:0000313" key="8">
    <source>
        <dbReference type="Proteomes" id="UP000295131"/>
    </source>
</evidence>
<dbReference type="InterPro" id="IPR015815">
    <property type="entry name" value="HIBADH-related"/>
</dbReference>
<dbReference type="GO" id="GO:0050661">
    <property type="term" value="F:NADP binding"/>
    <property type="evidence" value="ECO:0007669"/>
    <property type="project" value="InterPro"/>
</dbReference>
<dbReference type="PIRSF" id="PIRSF000103">
    <property type="entry name" value="HIBADH"/>
    <property type="match status" value="1"/>
</dbReference>
<evidence type="ECO:0000256" key="1">
    <source>
        <dbReference type="ARBA" id="ARBA00009080"/>
    </source>
</evidence>
<evidence type="ECO:0000256" key="2">
    <source>
        <dbReference type="ARBA" id="ARBA00023002"/>
    </source>
</evidence>
<dbReference type="PANTHER" id="PTHR43060:SF15">
    <property type="entry name" value="3-HYDROXYISOBUTYRATE DEHYDROGENASE-LIKE 1, MITOCHONDRIAL-RELATED"/>
    <property type="match status" value="1"/>
</dbReference>
<keyword evidence="2" id="KW-0560">Oxidoreductase</keyword>
<evidence type="ECO:0000259" key="6">
    <source>
        <dbReference type="Pfam" id="PF14833"/>
    </source>
</evidence>
<feature type="domain" description="3-hydroxyisobutyrate dehydrogenase-like NAD-binding" evidence="6">
    <location>
        <begin position="202"/>
        <end position="314"/>
    </location>
</feature>
<organism evidence="7 8">
    <name type="scientific">Pseudohoeflea suaedae</name>
    <dbReference type="NCBI Taxonomy" id="877384"/>
    <lineage>
        <taxon>Bacteria</taxon>
        <taxon>Pseudomonadati</taxon>
        <taxon>Pseudomonadota</taxon>
        <taxon>Alphaproteobacteria</taxon>
        <taxon>Hyphomicrobiales</taxon>
        <taxon>Rhizobiaceae</taxon>
        <taxon>Pseudohoeflea</taxon>
    </lineage>
</organism>
<gene>
    <name evidence="7" type="ORF">E2A64_01825</name>
</gene>
<dbReference type="Pfam" id="PF14833">
    <property type="entry name" value="NAD_binding_11"/>
    <property type="match status" value="1"/>
</dbReference>
<dbReference type="GO" id="GO:0016054">
    <property type="term" value="P:organic acid catabolic process"/>
    <property type="evidence" value="ECO:0007669"/>
    <property type="project" value="UniProtKB-ARBA"/>
</dbReference>
<name>A0A4R5PMX3_9HYPH</name>
<feature type="domain" description="6-phosphogluconate dehydrogenase NADP-binding" evidence="5">
    <location>
        <begin position="39"/>
        <end position="199"/>
    </location>
</feature>
<dbReference type="EMBL" id="SMSI01000001">
    <property type="protein sequence ID" value="TDH37901.1"/>
    <property type="molecule type" value="Genomic_DNA"/>
</dbReference>
<comment type="caution">
    <text evidence="7">The sequence shown here is derived from an EMBL/GenBank/DDBJ whole genome shotgun (WGS) entry which is preliminary data.</text>
</comment>
<dbReference type="InterPro" id="IPR036291">
    <property type="entry name" value="NAD(P)-bd_dom_sf"/>
</dbReference>
<keyword evidence="3" id="KW-0520">NAD</keyword>
<proteinExistence type="inferred from homology"/>
<comment type="similarity">
    <text evidence="1">Belongs to the HIBADH-related family.</text>
</comment>
<dbReference type="PANTHER" id="PTHR43060">
    <property type="entry name" value="3-HYDROXYISOBUTYRATE DEHYDROGENASE-LIKE 1, MITOCHONDRIAL-RELATED"/>
    <property type="match status" value="1"/>
</dbReference>
<dbReference type="Gene3D" id="3.40.50.720">
    <property type="entry name" value="NAD(P)-binding Rossmann-like Domain"/>
    <property type="match status" value="1"/>
</dbReference>
<feature type="active site" evidence="4">
    <location>
        <position position="208"/>
    </location>
</feature>
<dbReference type="SUPFAM" id="SSF48179">
    <property type="entry name" value="6-phosphogluconate dehydrogenase C-terminal domain-like"/>
    <property type="match status" value="1"/>
</dbReference>
<dbReference type="PROSITE" id="PS00895">
    <property type="entry name" value="3_HYDROXYISOBUT_DH"/>
    <property type="match status" value="1"/>
</dbReference>
<evidence type="ECO:0000259" key="5">
    <source>
        <dbReference type="Pfam" id="PF03446"/>
    </source>
</evidence>
<protein>
    <submittedName>
        <fullName evidence="7">NAD(P)-dependent oxidoreductase</fullName>
    </submittedName>
</protein>
<keyword evidence="8" id="KW-1185">Reference proteome</keyword>
<dbReference type="GO" id="GO:0051287">
    <property type="term" value="F:NAD binding"/>
    <property type="evidence" value="ECO:0007669"/>
    <property type="project" value="InterPro"/>
</dbReference>
<dbReference type="Proteomes" id="UP000295131">
    <property type="component" value="Unassembled WGS sequence"/>
</dbReference>